<evidence type="ECO:0000256" key="5">
    <source>
        <dbReference type="ARBA" id="ARBA00023136"/>
    </source>
</evidence>
<dbReference type="GO" id="GO:0050982">
    <property type="term" value="P:detection of mechanical stimulus"/>
    <property type="evidence" value="ECO:0007669"/>
    <property type="project" value="TreeGrafter"/>
</dbReference>
<feature type="transmembrane region" description="Helical" evidence="6">
    <location>
        <begin position="545"/>
        <end position="562"/>
    </location>
</feature>
<dbReference type="PANTHER" id="PTHR10877">
    <property type="entry name" value="POLYCYSTIN FAMILY MEMBER"/>
    <property type="match status" value="1"/>
</dbReference>
<keyword evidence="9" id="KW-1185">Reference proteome</keyword>
<evidence type="ECO:0000313" key="9">
    <source>
        <dbReference type="Proteomes" id="UP001230188"/>
    </source>
</evidence>
<evidence type="ECO:0000256" key="3">
    <source>
        <dbReference type="ARBA" id="ARBA00022692"/>
    </source>
</evidence>
<dbReference type="InterPro" id="IPR051223">
    <property type="entry name" value="Polycystin"/>
</dbReference>
<name>A0AAD7U823_9STRA</name>
<reference evidence="8" key="1">
    <citation type="submission" date="2023-01" db="EMBL/GenBank/DDBJ databases">
        <title>Metagenome sequencing of chrysophaentin producing Chrysophaeum taylorii.</title>
        <authorList>
            <person name="Davison J."/>
            <person name="Bewley C."/>
        </authorList>
    </citation>
    <scope>NUCLEOTIDE SEQUENCE</scope>
    <source>
        <strain evidence="8">NIES-1699</strain>
    </source>
</reference>
<organism evidence="8 9">
    <name type="scientific">Chrysophaeum taylorii</name>
    <dbReference type="NCBI Taxonomy" id="2483200"/>
    <lineage>
        <taxon>Eukaryota</taxon>
        <taxon>Sar</taxon>
        <taxon>Stramenopiles</taxon>
        <taxon>Ochrophyta</taxon>
        <taxon>Pelagophyceae</taxon>
        <taxon>Pelagomonadales</taxon>
        <taxon>Pelagomonadaceae</taxon>
        <taxon>Chrysophaeum</taxon>
    </lineage>
</organism>
<protein>
    <recommendedName>
        <fullName evidence="7">Polycystin domain-containing protein</fullName>
    </recommendedName>
</protein>
<dbReference type="Proteomes" id="UP001230188">
    <property type="component" value="Unassembled WGS sequence"/>
</dbReference>
<evidence type="ECO:0000259" key="7">
    <source>
        <dbReference type="Pfam" id="PF20519"/>
    </source>
</evidence>
<dbReference type="EMBL" id="JAQMWT010000594">
    <property type="protein sequence ID" value="KAJ8599032.1"/>
    <property type="molecule type" value="Genomic_DNA"/>
</dbReference>
<keyword evidence="5 6" id="KW-0472">Membrane</keyword>
<keyword evidence="4 6" id="KW-1133">Transmembrane helix</keyword>
<feature type="transmembrane region" description="Helical" evidence="6">
    <location>
        <begin position="141"/>
        <end position="161"/>
    </location>
</feature>
<sequence length="710" mass="80070">MPLSQGLSGLEAVAEKLDAIIKLMFECEFKLNSQAIRAAEEYPEVLARTRYLFVEHSRPSNALKHLLEEIPDIFLRRRFKSCVPSSYSLKSTKTSAEGSAAVFPKADKTPWEAPVFALKRLQQEVKKVWVERMIFTQNRQLLLHVAFLVVVLYVAAEIVGMDLCIVSRDALQQALRTRLVEEEWEPANGYMEIATPSNWWQWAEGPLLDAIYEPTLPTWDKKGKLKSSDDNVSSRFPLLGGLAFAVSQPRLRMFGTLPDEKHLGACSYKPGTQRLGRNGESCFSFFDANVELDEALEQDVPVSSATAAYAFDYKARAKGWLHVEAPVIYGHQAYYPGTGGYIAGFPKDPAAGEEMLHTLRNSSWLSQNTRAIVLEFMAFSASDHHSHNLLATVRLLAEFTPTGAVMCSGHIRAVRLWLYRTSRDFVRAVLEVVWVLAVCLQFRSEVRQLATAFQRDISANRRTSSGFLAQFYRVRRGIADYADVHFNLIDLGHFHVFIWLIAVHTLSLAYTAHVDWDDLFEADNTDRSTRRDLSTAAVAIQMAEIRLFLLGVYVMLSFLTLLDRMRVRESLHVLIIEEMFKKIFTFLIVMSVCVLGFSFTAFFSRLGGAQGPMGGRASGLIGEIDYEKAYNSDPRFGVVFCIISFMVLPVLLMNLLIAIMLEAYAAVKDYAAARFCYLQLVAYSDYTRSHDEYMGLVVHPGVTHWLALGV</sequence>
<dbReference type="GO" id="GO:0005262">
    <property type="term" value="F:calcium channel activity"/>
    <property type="evidence" value="ECO:0007669"/>
    <property type="project" value="TreeGrafter"/>
</dbReference>
<dbReference type="AlphaFoldDB" id="A0AAD7U823"/>
<feature type="transmembrane region" description="Helical" evidence="6">
    <location>
        <begin position="636"/>
        <end position="661"/>
    </location>
</feature>
<evidence type="ECO:0000256" key="1">
    <source>
        <dbReference type="ARBA" id="ARBA00004141"/>
    </source>
</evidence>
<dbReference type="Pfam" id="PF20519">
    <property type="entry name" value="Polycystin_dom"/>
    <property type="match status" value="1"/>
</dbReference>
<dbReference type="InterPro" id="IPR046791">
    <property type="entry name" value="Polycystin_dom"/>
</dbReference>
<comment type="similarity">
    <text evidence="2">Belongs to the polycystin family.</text>
</comment>
<feature type="transmembrane region" description="Helical" evidence="6">
    <location>
        <begin position="583"/>
        <end position="603"/>
    </location>
</feature>
<gene>
    <name evidence="8" type="ORF">CTAYLR_007672</name>
</gene>
<dbReference type="GO" id="GO:0016020">
    <property type="term" value="C:membrane"/>
    <property type="evidence" value="ECO:0007669"/>
    <property type="project" value="UniProtKB-SubCell"/>
</dbReference>
<evidence type="ECO:0000313" key="8">
    <source>
        <dbReference type="EMBL" id="KAJ8599032.1"/>
    </source>
</evidence>
<keyword evidence="3 6" id="KW-0812">Transmembrane</keyword>
<dbReference type="PANTHER" id="PTHR10877:SF197">
    <property type="entry name" value="POLYCYSTIC KIDNEY DISEASE PROTEIN 1-LIKE 2"/>
    <property type="match status" value="1"/>
</dbReference>
<feature type="domain" description="Polycystin" evidence="7">
    <location>
        <begin position="193"/>
        <end position="416"/>
    </location>
</feature>
<proteinExistence type="inferred from homology"/>
<comment type="subcellular location">
    <subcellularLocation>
        <location evidence="1">Membrane</location>
        <topology evidence="1">Multi-pass membrane protein</topology>
    </subcellularLocation>
</comment>
<accession>A0AAD7U823</accession>
<evidence type="ECO:0000256" key="4">
    <source>
        <dbReference type="ARBA" id="ARBA00022989"/>
    </source>
</evidence>
<comment type="caution">
    <text evidence="8">The sequence shown here is derived from an EMBL/GenBank/DDBJ whole genome shotgun (WGS) entry which is preliminary data.</text>
</comment>
<evidence type="ECO:0000256" key="2">
    <source>
        <dbReference type="ARBA" id="ARBA00007200"/>
    </source>
</evidence>
<evidence type="ECO:0000256" key="6">
    <source>
        <dbReference type="SAM" id="Phobius"/>
    </source>
</evidence>